<sequence>MKGRVIRHDASAKCMPHVPPADQKFEAYDHLRLREQNQNQNQVLVTLNQLSLEAHPDH</sequence>
<dbReference type="Proteomes" id="UP000517523">
    <property type="component" value="Unassembled WGS sequence"/>
</dbReference>
<name>A0A839TG25_9BACL</name>
<gene>
    <name evidence="1" type="ORF">FHS19_000226</name>
</gene>
<organism evidence="1 2">
    <name type="scientific">Paenibacillus rhizosphaerae</name>
    <dbReference type="NCBI Taxonomy" id="297318"/>
    <lineage>
        <taxon>Bacteria</taxon>
        <taxon>Bacillati</taxon>
        <taxon>Bacillota</taxon>
        <taxon>Bacilli</taxon>
        <taxon>Bacillales</taxon>
        <taxon>Paenibacillaceae</taxon>
        <taxon>Paenibacillus</taxon>
    </lineage>
</organism>
<dbReference type="EMBL" id="JACHXJ010000001">
    <property type="protein sequence ID" value="MBB3125572.1"/>
    <property type="molecule type" value="Genomic_DNA"/>
</dbReference>
<accession>A0A839TG25</accession>
<dbReference type="RefSeq" id="WP_183577427.1">
    <property type="nucleotide sequence ID" value="NZ_JACHXJ010000001.1"/>
</dbReference>
<protein>
    <submittedName>
        <fullName evidence="1">ABC-type uncharacterized transport system involved in gliding motility auxiliary subunit</fullName>
    </submittedName>
</protein>
<reference evidence="1 2" key="1">
    <citation type="submission" date="2020-08" db="EMBL/GenBank/DDBJ databases">
        <title>Genomic Encyclopedia of Type Strains, Phase III (KMG-III): the genomes of soil and plant-associated and newly described type strains.</title>
        <authorList>
            <person name="Whitman W."/>
        </authorList>
    </citation>
    <scope>NUCLEOTIDE SEQUENCE [LARGE SCALE GENOMIC DNA]</scope>
    <source>
        <strain evidence="1 2">CECT 5831</strain>
    </source>
</reference>
<dbReference type="AlphaFoldDB" id="A0A839TG25"/>
<proteinExistence type="predicted"/>
<evidence type="ECO:0000313" key="2">
    <source>
        <dbReference type="Proteomes" id="UP000517523"/>
    </source>
</evidence>
<evidence type="ECO:0000313" key="1">
    <source>
        <dbReference type="EMBL" id="MBB3125572.1"/>
    </source>
</evidence>
<comment type="caution">
    <text evidence="1">The sequence shown here is derived from an EMBL/GenBank/DDBJ whole genome shotgun (WGS) entry which is preliminary data.</text>
</comment>